<evidence type="ECO:0000313" key="7">
    <source>
        <dbReference type="Proteomes" id="UP000000305"/>
    </source>
</evidence>
<accession>E9G104</accession>
<dbReference type="SUPFAM" id="SSF57667">
    <property type="entry name" value="beta-beta-alpha zinc fingers"/>
    <property type="match status" value="1"/>
</dbReference>
<reference evidence="6 7" key="1">
    <citation type="journal article" date="2011" name="Science">
        <title>The ecoresponsive genome of Daphnia pulex.</title>
        <authorList>
            <person name="Colbourne J.K."/>
            <person name="Pfrender M.E."/>
            <person name="Gilbert D."/>
            <person name="Thomas W.K."/>
            <person name="Tucker A."/>
            <person name="Oakley T.H."/>
            <person name="Tokishita S."/>
            <person name="Aerts A."/>
            <person name="Arnold G.J."/>
            <person name="Basu M.K."/>
            <person name="Bauer D.J."/>
            <person name="Caceres C.E."/>
            <person name="Carmel L."/>
            <person name="Casola C."/>
            <person name="Choi J.H."/>
            <person name="Detter J.C."/>
            <person name="Dong Q."/>
            <person name="Dusheyko S."/>
            <person name="Eads B.D."/>
            <person name="Frohlich T."/>
            <person name="Geiler-Samerotte K.A."/>
            <person name="Gerlach D."/>
            <person name="Hatcher P."/>
            <person name="Jogdeo S."/>
            <person name="Krijgsveld J."/>
            <person name="Kriventseva E.V."/>
            <person name="Kultz D."/>
            <person name="Laforsch C."/>
            <person name="Lindquist E."/>
            <person name="Lopez J."/>
            <person name="Manak J.R."/>
            <person name="Muller J."/>
            <person name="Pangilinan J."/>
            <person name="Patwardhan R.P."/>
            <person name="Pitluck S."/>
            <person name="Pritham E.J."/>
            <person name="Rechtsteiner A."/>
            <person name="Rho M."/>
            <person name="Rogozin I.B."/>
            <person name="Sakarya O."/>
            <person name="Salamov A."/>
            <person name="Schaack S."/>
            <person name="Shapiro H."/>
            <person name="Shiga Y."/>
            <person name="Skalitzky C."/>
            <person name="Smith Z."/>
            <person name="Souvorov A."/>
            <person name="Sung W."/>
            <person name="Tang Z."/>
            <person name="Tsuchiya D."/>
            <person name="Tu H."/>
            <person name="Vos H."/>
            <person name="Wang M."/>
            <person name="Wolf Y.I."/>
            <person name="Yamagata H."/>
            <person name="Yamada T."/>
            <person name="Ye Y."/>
            <person name="Shaw J.R."/>
            <person name="Andrews J."/>
            <person name="Crease T.J."/>
            <person name="Tang H."/>
            <person name="Lucas S.M."/>
            <person name="Robertson H.M."/>
            <person name="Bork P."/>
            <person name="Koonin E.V."/>
            <person name="Zdobnov E.M."/>
            <person name="Grigoriev I.V."/>
            <person name="Lynch M."/>
            <person name="Boore J.L."/>
        </authorList>
    </citation>
    <scope>NUCLEOTIDE SEQUENCE [LARGE SCALE GENOMIC DNA]</scope>
</reference>
<dbReference type="OrthoDB" id="5839404at2759"/>
<evidence type="ECO:0000259" key="5">
    <source>
        <dbReference type="PROSITE" id="PS51800"/>
    </source>
</evidence>
<evidence type="ECO:0000256" key="1">
    <source>
        <dbReference type="ARBA" id="ARBA00022723"/>
    </source>
</evidence>
<keyword evidence="7" id="KW-1185">Reference proteome</keyword>
<dbReference type="PANTHER" id="PTHR21402">
    <property type="entry name" value="GAMETOCYTE SPECIFIC FACTOR 1-RELATED"/>
    <property type="match status" value="1"/>
</dbReference>
<proteinExistence type="predicted"/>
<evidence type="ECO:0000256" key="4">
    <source>
        <dbReference type="SAM" id="MobiDB-lite"/>
    </source>
</evidence>
<dbReference type="PANTHER" id="PTHR21402:SF5">
    <property type="entry name" value="GAMETOCYTE SPECIFIC FACTOR 1"/>
    <property type="match status" value="1"/>
</dbReference>
<dbReference type="KEGG" id="dpx:DAPPUDRAFT_307782"/>
<evidence type="ECO:0000256" key="2">
    <source>
        <dbReference type="ARBA" id="ARBA00022771"/>
    </source>
</evidence>
<keyword evidence="3" id="KW-0862">Zinc</keyword>
<gene>
    <name evidence="6" type="ORF">DAPPUDRAFT_307782</name>
</gene>
<organism evidence="6 7">
    <name type="scientific">Daphnia pulex</name>
    <name type="common">Water flea</name>
    <dbReference type="NCBI Taxonomy" id="6669"/>
    <lineage>
        <taxon>Eukaryota</taxon>
        <taxon>Metazoa</taxon>
        <taxon>Ecdysozoa</taxon>
        <taxon>Arthropoda</taxon>
        <taxon>Crustacea</taxon>
        <taxon>Branchiopoda</taxon>
        <taxon>Diplostraca</taxon>
        <taxon>Cladocera</taxon>
        <taxon>Anomopoda</taxon>
        <taxon>Daphniidae</taxon>
        <taxon>Daphnia</taxon>
    </lineage>
</organism>
<dbReference type="AlphaFoldDB" id="E9G104"/>
<dbReference type="InterPro" id="IPR036236">
    <property type="entry name" value="Znf_C2H2_sf"/>
</dbReference>
<feature type="region of interest" description="Disordered" evidence="4">
    <location>
        <begin position="202"/>
        <end position="261"/>
    </location>
</feature>
<sequence length="261" mass="30328">MIHLKNLTERVGCPFDPVHVVERRRFQQHLVKCIRNLPKNHDFVQCQYWHLHYVRRSELNDHLESCEHKLAKEANKKTWEGDKQTKFFQPKLKYNDILPSTELLESWDDATLTAPSFSSEIMSAKANYMTVPQGLSKSKRKEFREQERERLREREEKERVFVAKGEKKQQVQTETETILPVPPRKPTENPVKRLGRIAANFQVPKEHVEESKGLPSPARPSRNGSAGSTPAIGRGRGLLGWSHISEPDRAFRFSPEEFPNL</sequence>
<dbReference type="PROSITE" id="PS51800">
    <property type="entry name" value="ZF_CHHC_U11_48K"/>
    <property type="match status" value="1"/>
</dbReference>
<evidence type="ECO:0000313" key="6">
    <source>
        <dbReference type="EMBL" id="EFX86718.1"/>
    </source>
</evidence>
<dbReference type="GO" id="GO:0008270">
    <property type="term" value="F:zinc ion binding"/>
    <property type="evidence" value="ECO:0007669"/>
    <property type="project" value="UniProtKB-KW"/>
</dbReference>
<dbReference type="OMA" id="MSAKANY"/>
<feature type="domain" description="CHHC U11-48K-type" evidence="5">
    <location>
        <begin position="10"/>
        <end position="37"/>
    </location>
</feature>
<dbReference type="InParanoid" id="E9G104"/>
<dbReference type="Proteomes" id="UP000000305">
    <property type="component" value="Unassembled WGS sequence"/>
</dbReference>
<feature type="region of interest" description="Disordered" evidence="4">
    <location>
        <begin position="132"/>
        <end position="169"/>
    </location>
</feature>
<feature type="compositionally biased region" description="Basic and acidic residues" evidence="4">
    <location>
        <begin position="142"/>
        <end position="169"/>
    </location>
</feature>
<dbReference type="EMBL" id="GL732529">
    <property type="protein sequence ID" value="EFX86718.1"/>
    <property type="molecule type" value="Genomic_DNA"/>
</dbReference>
<dbReference type="Pfam" id="PF05253">
    <property type="entry name" value="zf-U11-48K"/>
    <property type="match status" value="1"/>
</dbReference>
<keyword evidence="1" id="KW-0479">Metal-binding</keyword>
<feature type="compositionally biased region" description="Basic and acidic residues" evidence="4">
    <location>
        <begin position="245"/>
        <end position="255"/>
    </location>
</feature>
<dbReference type="HOGENOM" id="CLU_1241240_0_0_1"/>
<dbReference type="InterPro" id="IPR051591">
    <property type="entry name" value="UPF0224_FAM112_RNA_Proc"/>
</dbReference>
<protein>
    <recommendedName>
        <fullName evidence="5">CHHC U11-48K-type domain-containing protein</fullName>
    </recommendedName>
</protein>
<dbReference type="InterPro" id="IPR022776">
    <property type="entry name" value="TRM13/UPF0224_CHHC_Znf_dom"/>
</dbReference>
<keyword evidence="2" id="KW-0863">Zinc-finger</keyword>
<evidence type="ECO:0000256" key="3">
    <source>
        <dbReference type="ARBA" id="ARBA00022833"/>
    </source>
</evidence>
<name>E9G104_DAPPU</name>